<proteinExistence type="predicted"/>
<evidence type="ECO:0000313" key="3">
    <source>
        <dbReference type="EMBL" id="TXR55668.1"/>
    </source>
</evidence>
<evidence type="ECO:0000313" key="4">
    <source>
        <dbReference type="Proteomes" id="UP000321234"/>
    </source>
</evidence>
<reference evidence="3 4" key="1">
    <citation type="submission" date="2019-07" db="EMBL/GenBank/DDBJ databases">
        <title>Quadrisphaera sp. strain DD2A genome sequencing and assembly.</title>
        <authorList>
            <person name="Kim I."/>
        </authorList>
    </citation>
    <scope>NUCLEOTIDE SEQUENCE [LARGE SCALE GENOMIC DNA]</scope>
    <source>
        <strain evidence="3 4">DD2A</strain>
    </source>
</reference>
<name>A0A5C8ZEQ9_9ACTN</name>
<protein>
    <submittedName>
        <fullName evidence="3">GNAT family N-acetyltransferase</fullName>
    </submittedName>
</protein>
<accession>A0A5C8ZEQ9</accession>
<dbReference type="PROSITE" id="PS51186">
    <property type="entry name" value="GNAT"/>
    <property type="match status" value="1"/>
</dbReference>
<sequence length="264" mass="28490">MTCRSSSRGRWASPPERRWRSPSSCCRTRWWRCRCSAPRRPRAPPSRTPAPAPRPRRSSRRAESFLRPAGEGFPRVGRRCDSARVTGADRRRPPAALAAPPFALTAVTEEDWPVEVALSATPDVAAWTYYPAGLDEAAARARLLRQQARAAEGLVQRYVVRDGAGTALGTCGITGLPADEPEVFYALLPAARGRGAVTAAVLALVAWAEGAGYGSVALMTVEGNAASERVAQRAGFTERGTSTGEQRGRQVVLRRWARPTSPAS</sequence>
<feature type="region of interest" description="Disordered" evidence="1">
    <location>
        <begin position="1"/>
        <end position="23"/>
    </location>
</feature>
<dbReference type="GO" id="GO:0005737">
    <property type="term" value="C:cytoplasm"/>
    <property type="evidence" value="ECO:0007669"/>
    <property type="project" value="TreeGrafter"/>
</dbReference>
<evidence type="ECO:0000256" key="1">
    <source>
        <dbReference type="SAM" id="MobiDB-lite"/>
    </source>
</evidence>
<dbReference type="SUPFAM" id="SSF55729">
    <property type="entry name" value="Acyl-CoA N-acyltransferases (Nat)"/>
    <property type="match status" value="1"/>
</dbReference>
<comment type="caution">
    <text evidence="3">The sequence shown here is derived from an EMBL/GenBank/DDBJ whole genome shotgun (WGS) entry which is preliminary data.</text>
</comment>
<dbReference type="OrthoDB" id="4946490at2"/>
<dbReference type="InterPro" id="IPR051908">
    <property type="entry name" value="Ribosomal_N-acetyltransferase"/>
</dbReference>
<dbReference type="PANTHER" id="PTHR43441:SF10">
    <property type="entry name" value="ACETYLTRANSFERASE"/>
    <property type="match status" value="1"/>
</dbReference>
<dbReference type="PANTHER" id="PTHR43441">
    <property type="entry name" value="RIBOSOMAL-PROTEIN-SERINE ACETYLTRANSFERASE"/>
    <property type="match status" value="1"/>
</dbReference>
<dbReference type="Pfam" id="PF13302">
    <property type="entry name" value="Acetyltransf_3"/>
    <property type="match status" value="1"/>
</dbReference>
<feature type="domain" description="N-acetyltransferase" evidence="2">
    <location>
        <begin position="102"/>
        <end position="258"/>
    </location>
</feature>
<dbReference type="AlphaFoldDB" id="A0A5C8ZEQ9"/>
<evidence type="ECO:0000259" key="2">
    <source>
        <dbReference type="PROSITE" id="PS51186"/>
    </source>
</evidence>
<keyword evidence="4" id="KW-1185">Reference proteome</keyword>
<gene>
    <name evidence="3" type="ORF">FMM08_12550</name>
</gene>
<dbReference type="InterPro" id="IPR016181">
    <property type="entry name" value="Acyl_CoA_acyltransferase"/>
</dbReference>
<feature type="region of interest" description="Disordered" evidence="1">
    <location>
        <begin position="37"/>
        <end position="71"/>
    </location>
</feature>
<dbReference type="GO" id="GO:1990189">
    <property type="term" value="F:protein N-terminal-serine acetyltransferase activity"/>
    <property type="evidence" value="ECO:0007669"/>
    <property type="project" value="TreeGrafter"/>
</dbReference>
<dbReference type="Proteomes" id="UP000321234">
    <property type="component" value="Unassembled WGS sequence"/>
</dbReference>
<organism evidence="3 4">
    <name type="scientific">Quadrisphaera setariae</name>
    <dbReference type="NCBI Taxonomy" id="2593304"/>
    <lineage>
        <taxon>Bacteria</taxon>
        <taxon>Bacillati</taxon>
        <taxon>Actinomycetota</taxon>
        <taxon>Actinomycetes</taxon>
        <taxon>Kineosporiales</taxon>
        <taxon>Kineosporiaceae</taxon>
        <taxon>Quadrisphaera</taxon>
    </lineage>
</organism>
<dbReference type="Gene3D" id="3.40.630.30">
    <property type="match status" value="1"/>
</dbReference>
<dbReference type="GO" id="GO:0008999">
    <property type="term" value="F:protein-N-terminal-alanine acetyltransferase activity"/>
    <property type="evidence" value="ECO:0007669"/>
    <property type="project" value="TreeGrafter"/>
</dbReference>
<feature type="compositionally biased region" description="Pro residues" evidence="1">
    <location>
        <begin position="43"/>
        <end position="53"/>
    </location>
</feature>
<keyword evidence="3" id="KW-0808">Transferase</keyword>
<dbReference type="EMBL" id="VKAC01000007">
    <property type="protein sequence ID" value="TXR55668.1"/>
    <property type="molecule type" value="Genomic_DNA"/>
</dbReference>
<dbReference type="InterPro" id="IPR000182">
    <property type="entry name" value="GNAT_dom"/>
</dbReference>